<gene>
    <name evidence="1" type="ORF">GCM10011510_07340</name>
</gene>
<evidence type="ECO:0000313" key="1">
    <source>
        <dbReference type="EMBL" id="GGE28631.1"/>
    </source>
</evidence>
<dbReference type="Proteomes" id="UP000660801">
    <property type="component" value="Unassembled WGS sequence"/>
</dbReference>
<accession>A0A917A620</accession>
<keyword evidence="2" id="KW-1185">Reference proteome</keyword>
<reference evidence="1" key="2">
    <citation type="submission" date="2020-09" db="EMBL/GenBank/DDBJ databases">
        <authorList>
            <person name="Sun Q."/>
            <person name="Zhou Y."/>
        </authorList>
    </citation>
    <scope>NUCLEOTIDE SEQUENCE</scope>
    <source>
        <strain evidence="1">CGMCC 1.15533</strain>
    </source>
</reference>
<organism evidence="1 2">
    <name type="scientific">Streptococcus himalayensis</name>
    <dbReference type="NCBI Taxonomy" id="1888195"/>
    <lineage>
        <taxon>Bacteria</taxon>
        <taxon>Bacillati</taxon>
        <taxon>Bacillota</taxon>
        <taxon>Bacilli</taxon>
        <taxon>Lactobacillales</taxon>
        <taxon>Streptococcaceae</taxon>
        <taxon>Streptococcus</taxon>
    </lineage>
</organism>
<name>A0A917A620_9STRE</name>
<proteinExistence type="predicted"/>
<comment type="caution">
    <text evidence="1">The sequence shown here is derived from an EMBL/GenBank/DDBJ whole genome shotgun (WGS) entry which is preliminary data.</text>
</comment>
<dbReference type="EMBL" id="BMJN01000008">
    <property type="protein sequence ID" value="GGE28631.1"/>
    <property type="molecule type" value="Genomic_DNA"/>
</dbReference>
<sequence length="248" mass="29634">MRQIYAYETENDRLAIQPVTEVLIEKAQEYQDYLANYFALKEPALFVVWTKADFANLVFGNHDLPAYNNGTRIVMCPDKKEWEILFLKAFKAYELPLQLSRYYQSLPDYQMLQIFLHEITHDSDLFGSEYGDTRENLWFEEGMCEYLSYRYLLKEEELSELRALLQQQVDFFSPIFGRFDVEKFSEETYQKGNLAYLHTFYVHAFLTVSDLVDRFGSVEQVFACYKNWWEDSSNVSLYDWLMKEEKTC</sequence>
<dbReference type="RefSeq" id="WP_068992615.1">
    <property type="nucleotide sequence ID" value="NZ_BMJN01000008.1"/>
</dbReference>
<reference evidence="1" key="1">
    <citation type="journal article" date="2014" name="Int. J. Syst. Evol. Microbiol.">
        <title>Complete genome sequence of Corynebacterium casei LMG S-19264T (=DSM 44701T), isolated from a smear-ripened cheese.</title>
        <authorList>
            <consortium name="US DOE Joint Genome Institute (JGI-PGF)"/>
            <person name="Walter F."/>
            <person name="Albersmeier A."/>
            <person name="Kalinowski J."/>
            <person name="Ruckert C."/>
        </authorList>
    </citation>
    <scope>NUCLEOTIDE SEQUENCE</scope>
    <source>
        <strain evidence="1">CGMCC 1.15533</strain>
    </source>
</reference>
<dbReference type="AlphaFoldDB" id="A0A917A620"/>
<evidence type="ECO:0000313" key="2">
    <source>
        <dbReference type="Proteomes" id="UP000660801"/>
    </source>
</evidence>
<protein>
    <submittedName>
        <fullName evidence="1">Uncharacterized protein</fullName>
    </submittedName>
</protein>
<dbReference type="OrthoDB" id="2354703at2"/>